<keyword evidence="2" id="KW-1185">Reference proteome</keyword>
<evidence type="ECO:0000313" key="3">
    <source>
        <dbReference type="WBParaSite" id="SSLN_0000520101-mRNA-1"/>
    </source>
</evidence>
<protein>
    <submittedName>
        <fullName evidence="3">Endo/exonuclease/phosphatase domain-containing protein</fullName>
    </submittedName>
</protein>
<gene>
    <name evidence="1" type="ORF">SSLN_LOCUS5038</name>
</gene>
<proteinExistence type="predicted"/>
<dbReference type="AlphaFoldDB" id="A0A183SLE0"/>
<dbReference type="Proteomes" id="UP000275846">
    <property type="component" value="Unassembled WGS sequence"/>
</dbReference>
<name>A0A183SLE0_SCHSO</name>
<evidence type="ECO:0000313" key="2">
    <source>
        <dbReference type="Proteomes" id="UP000275846"/>
    </source>
</evidence>
<reference evidence="3" key="1">
    <citation type="submission" date="2016-06" db="UniProtKB">
        <authorList>
            <consortium name="WormBaseParasite"/>
        </authorList>
    </citation>
    <scope>IDENTIFICATION</scope>
</reference>
<sequence length="94" mass="10368">MSLHLPLRGDKFATILSAHAPSMVSCVEAKNEFYEDLHAPLATVLKMDKLIVLGDFNTRVGTDHATWRRVLGPHGLASFNDTGFLPYETVQNTA</sequence>
<accession>A0A183SLE0</accession>
<dbReference type="WBParaSite" id="SSLN_0000520101-mRNA-1">
    <property type="protein sequence ID" value="SSLN_0000520101-mRNA-1"/>
    <property type="gene ID" value="SSLN_0000520101"/>
</dbReference>
<dbReference type="EMBL" id="UYSU01033093">
    <property type="protein sequence ID" value="VDL91423.1"/>
    <property type="molecule type" value="Genomic_DNA"/>
</dbReference>
<reference evidence="1 2" key="2">
    <citation type="submission" date="2018-11" db="EMBL/GenBank/DDBJ databases">
        <authorList>
            <consortium name="Pathogen Informatics"/>
        </authorList>
    </citation>
    <scope>NUCLEOTIDE SEQUENCE [LARGE SCALE GENOMIC DNA]</scope>
    <source>
        <strain evidence="1 2">NST_G2</strain>
    </source>
</reference>
<dbReference type="OrthoDB" id="10030815at2759"/>
<dbReference type="SUPFAM" id="SSF56219">
    <property type="entry name" value="DNase I-like"/>
    <property type="match status" value="1"/>
</dbReference>
<organism evidence="3">
    <name type="scientific">Schistocephalus solidus</name>
    <name type="common">Tapeworm</name>
    <dbReference type="NCBI Taxonomy" id="70667"/>
    <lineage>
        <taxon>Eukaryota</taxon>
        <taxon>Metazoa</taxon>
        <taxon>Spiralia</taxon>
        <taxon>Lophotrochozoa</taxon>
        <taxon>Platyhelminthes</taxon>
        <taxon>Cestoda</taxon>
        <taxon>Eucestoda</taxon>
        <taxon>Diphyllobothriidea</taxon>
        <taxon>Diphyllobothriidae</taxon>
        <taxon>Schistocephalus</taxon>
    </lineage>
</organism>
<dbReference type="InterPro" id="IPR036691">
    <property type="entry name" value="Endo/exonu/phosph_ase_sf"/>
</dbReference>
<evidence type="ECO:0000313" key="1">
    <source>
        <dbReference type="EMBL" id="VDL91423.1"/>
    </source>
</evidence>